<reference evidence="1" key="1">
    <citation type="submission" date="2021-06" db="EMBL/GenBank/DDBJ databases">
        <authorList>
            <person name="Kallberg Y."/>
            <person name="Tangrot J."/>
            <person name="Rosling A."/>
        </authorList>
    </citation>
    <scope>NUCLEOTIDE SEQUENCE</scope>
    <source>
        <strain evidence="1">MA461A</strain>
    </source>
</reference>
<gene>
    <name evidence="1" type="ORF">RPERSI_LOCUS20414</name>
</gene>
<evidence type="ECO:0000313" key="1">
    <source>
        <dbReference type="EMBL" id="CAG8797826.1"/>
    </source>
</evidence>
<keyword evidence="2" id="KW-1185">Reference proteome</keyword>
<evidence type="ECO:0000313" key="2">
    <source>
        <dbReference type="Proteomes" id="UP000789920"/>
    </source>
</evidence>
<feature type="non-terminal residue" evidence="1">
    <location>
        <position position="123"/>
    </location>
</feature>
<accession>A0ACA9RLG1</accession>
<name>A0ACA9RLG1_9GLOM</name>
<organism evidence="1 2">
    <name type="scientific">Racocetra persica</name>
    <dbReference type="NCBI Taxonomy" id="160502"/>
    <lineage>
        <taxon>Eukaryota</taxon>
        <taxon>Fungi</taxon>
        <taxon>Fungi incertae sedis</taxon>
        <taxon>Mucoromycota</taxon>
        <taxon>Glomeromycotina</taxon>
        <taxon>Glomeromycetes</taxon>
        <taxon>Diversisporales</taxon>
        <taxon>Gigasporaceae</taxon>
        <taxon>Racocetra</taxon>
    </lineage>
</organism>
<sequence>MFFLKENQREVKKKEKELEAIKNKKNSELEQLKNDKSIDSSRKQAELTKKLEKLEQLAKAKVNKNTQRPQADNEFPTADKSKPKKYILAMFPYPSGSGLHVGHIRNYTITDALARFYRMKGYE</sequence>
<dbReference type="EMBL" id="CAJVQC010057652">
    <property type="protein sequence ID" value="CAG8797826.1"/>
    <property type="molecule type" value="Genomic_DNA"/>
</dbReference>
<comment type="caution">
    <text evidence="1">The sequence shown here is derived from an EMBL/GenBank/DDBJ whole genome shotgun (WGS) entry which is preliminary data.</text>
</comment>
<proteinExistence type="predicted"/>
<protein>
    <submittedName>
        <fullName evidence="1">9868_t:CDS:1</fullName>
    </submittedName>
</protein>
<dbReference type="Proteomes" id="UP000789920">
    <property type="component" value="Unassembled WGS sequence"/>
</dbReference>